<feature type="compositionally biased region" description="Basic and acidic residues" evidence="1">
    <location>
        <begin position="1"/>
        <end position="11"/>
    </location>
</feature>
<accession>A0A8A1LCK3</accession>
<dbReference type="AlphaFoldDB" id="A0A8A1LCK3"/>
<name>A0A8A1LCK3_AJEC8</name>
<sequence>MSRPLEEKHDGPNSYGPIGRLTQKHHLHDSDCVKTPLSKGPATLVTLNVPPVKPMMMGTWCGGMMNAAMA</sequence>
<gene>
    <name evidence="2" type="ORF">I7I53_10778</name>
</gene>
<evidence type="ECO:0000313" key="3">
    <source>
        <dbReference type="Proteomes" id="UP000663419"/>
    </source>
</evidence>
<dbReference type="EMBL" id="CP069102">
    <property type="protein sequence ID" value="QSS50184.1"/>
    <property type="molecule type" value="Genomic_DNA"/>
</dbReference>
<evidence type="ECO:0000256" key="1">
    <source>
        <dbReference type="SAM" id="MobiDB-lite"/>
    </source>
</evidence>
<evidence type="ECO:0000313" key="2">
    <source>
        <dbReference type="EMBL" id="QSS50184.1"/>
    </source>
</evidence>
<feature type="region of interest" description="Disordered" evidence="1">
    <location>
        <begin position="1"/>
        <end position="22"/>
    </location>
</feature>
<reference evidence="2" key="1">
    <citation type="submission" date="2021-01" db="EMBL/GenBank/DDBJ databases">
        <title>Chromosome-level genome assembly of a human fungal pathogen reveals clustering of transcriptionally co-regulated genes.</title>
        <authorList>
            <person name="Voorhies M."/>
            <person name="Cohen S."/>
            <person name="Shea T.P."/>
            <person name="Petrus S."/>
            <person name="Munoz J.F."/>
            <person name="Poplawski S."/>
            <person name="Goldman W.E."/>
            <person name="Michael T."/>
            <person name="Cuomo C.A."/>
            <person name="Sil A."/>
            <person name="Beyhan S."/>
        </authorList>
    </citation>
    <scope>NUCLEOTIDE SEQUENCE</scope>
    <source>
        <strain evidence="2">H88</strain>
    </source>
</reference>
<dbReference type="Proteomes" id="UP000663419">
    <property type="component" value="Chromosome 1"/>
</dbReference>
<organism evidence="2 3">
    <name type="scientific">Ajellomyces capsulatus (strain H88)</name>
    <name type="common">Darling's disease fungus</name>
    <name type="synonym">Histoplasma capsulatum</name>
    <dbReference type="NCBI Taxonomy" id="544711"/>
    <lineage>
        <taxon>Eukaryota</taxon>
        <taxon>Fungi</taxon>
        <taxon>Dikarya</taxon>
        <taxon>Ascomycota</taxon>
        <taxon>Pezizomycotina</taxon>
        <taxon>Eurotiomycetes</taxon>
        <taxon>Eurotiomycetidae</taxon>
        <taxon>Onygenales</taxon>
        <taxon>Ajellomycetaceae</taxon>
        <taxon>Histoplasma</taxon>
    </lineage>
</organism>
<proteinExistence type="predicted"/>
<dbReference type="VEuPathDB" id="FungiDB:I7I53_10778"/>
<protein>
    <submittedName>
        <fullName evidence="2">Uncharacterized protein</fullName>
    </submittedName>
</protein>